<keyword evidence="3" id="KW-0677">Repeat</keyword>
<keyword evidence="5" id="KW-0694">RNA-binding</keyword>
<dbReference type="SUPFAM" id="SSF48371">
    <property type="entry name" value="ARM repeat"/>
    <property type="match status" value="4"/>
</dbReference>
<dbReference type="eggNOG" id="KOG2049">
    <property type="taxonomic scope" value="Eukaryota"/>
</dbReference>
<keyword evidence="2" id="KW-0963">Cytoplasm</keyword>
<comment type="subcellular location">
    <subcellularLocation>
        <location evidence="1">Cytoplasm</location>
    </subcellularLocation>
</comment>
<dbReference type="InterPro" id="IPR001313">
    <property type="entry name" value="Pumilio_RNA-bd_rpt"/>
</dbReference>
<evidence type="ECO:0000256" key="5">
    <source>
        <dbReference type="ARBA" id="ARBA00022884"/>
    </source>
</evidence>
<dbReference type="SMART" id="SM00025">
    <property type="entry name" value="Pumilio"/>
    <property type="match status" value="4"/>
</dbReference>
<dbReference type="GO" id="GO:0006417">
    <property type="term" value="P:regulation of translation"/>
    <property type="evidence" value="ECO:0007669"/>
    <property type="project" value="UniProtKB-KW"/>
</dbReference>
<protein>
    <recommendedName>
        <fullName evidence="8">PUM-HD domain-containing protein</fullName>
    </recommendedName>
</protein>
<dbReference type="GO" id="GO:0003729">
    <property type="term" value="F:mRNA binding"/>
    <property type="evidence" value="ECO:0007669"/>
    <property type="project" value="TreeGrafter"/>
</dbReference>
<dbReference type="STRING" id="81972.D7KU84"/>
<reference evidence="7" key="1">
    <citation type="journal article" date="2011" name="Nat. Genet.">
        <title>The Arabidopsis lyrata genome sequence and the basis of rapid genome size change.</title>
        <authorList>
            <person name="Hu T.T."/>
            <person name="Pattyn P."/>
            <person name="Bakker E.G."/>
            <person name="Cao J."/>
            <person name="Cheng J.-F."/>
            <person name="Clark R.M."/>
            <person name="Fahlgren N."/>
            <person name="Fawcett J.A."/>
            <person name="Grimwood J."/>
            <person name="Gundlach H."/>
            <person name="Haberer G."/>
            <person name="Hollister J.D."/>
            <person name="Ossowski S."/>
            <person name="Ottilar R.P."/>
            <person name="Salamov A.A."/>
            <person name="Schneeberger K."/>
            <person name="Spannagl M."/>
            <person name="Wang X."/>
            <person name="Yang L."/>
            <person name="Nasrallah M.E."/>
            <person name="Bergelson J."/>
            <person name="Carrington J.C."/>
            <person name="Gaut B.S."/>
            <person name="Schmutz J."/>
            <person name="Mayer K.F.X."/>
            <person name="Van de Peer Y."/>
            <person name="Grigoriev I.V."/>
            <person name="Nordborg M."/>
            <person name="Weigel D."/>
            <person name="Guo Y.-L."/>
        </authorList>
    </citation>
    <scope>NUCLEOTIDE SEQUENCE [LARGE SCALE GENOMIC DNA]</scope>
    <source>
        <strain evidence="7">cv. MN47</strain>
    </source>
</reference>
<proteinExistence type="predicted"/>
<keyword evidence="4" id="KW-0810">Translation regulation</keyword>
<dbReference type="HOGENOM" id="CLU_970908_0_0_1"/>
<name>D7KU84_ARALL</name>
<dbReference type="PANTHER" id="PTHR12537">
    <property type="entry name" value="RNA BINDING PROTEIN PUMILIO-RELATED"/>
    <property type="match status" value="1"/>
</dbReference>
<sequence length="287" mass="32333">MIETLRTKEQISLVKSALKPGFFSLVKELNGNLVILSCLKSFGPNDKKLMIFCLWGMIRVVQKLIETLSTMVQISLVKSALKPGFLSLFKELNRNHVITSCLESFGPNDNKKLIETLRTKEQISLVKSALKPGFFSLVKELNGKHVILSYLKSFGPNDNKLMIFCLWGRIRVVQKLIETLSTKEQISLVKSALKPGFLFLVKELNGNHVILSCLKSFGPNDNKLMIFCLWGRIRVVQKLIETLSTKEQISLVKSALKPGFLFLVKELNGNYVILSCLKSFGPNDNKV</sequence>
<dbReference type="Proteomes" id="UP000008694">
    <property type="component" value="Unassembled WGS sequence"/>
</dbReference>
<dbReference type="InterPro" id="IPR016024">
    <property type="entry name" value="ARM-type_fold"/>
</dbReference>
<keyword evidence="7" id="KW-1185">Reference proteome</keyword>
<evidence type="ECO:0000313" key="6">
    <source>
        <dbReference type="EMBL" id="EFH64774.1"/>
    </source>
</evidence>
<evidence type="ECO:0000256" key="4">
    <source>
        <dbReference type="ARBA" id="ARBA00022845"/>
    </source>
</evidence>
<dbReference type="AlphaFoldDB" id="D7KU84"/>
<evidence type="ECO:0008006" key="8">
    <source>
        <dbReference type="Google" id="ProtNLM"/>
    </source>
</evidence>
<dbReference type="EMBL" id="GL348714">
    <property type="protein sequence ID" value="EFH64774.1"/>
    <property type="molecule type" value="Genomic_DNA"/>
</dbReference>
<dbReference type="Gramene" id="scaffold_201393.1">
    <property type="protein sequence ID" value="scaffold_201393.1"/>
    <property type="gene ID" value="scaffold_201393.1"/>
</dbReference>
<accession>D7KU84</accession>
<dbReference type="Pfam" id="PF00806">
    <property type="entry name" value="PUF"/>
    <property type="match status" value="3"/>
</dbReference>
<dbReference type="PANTHER" id="PTHR12537:SF131">
    <property type="entry name" value="PUMILIO HOMOLOG 11"/>
    <property type="match status" value="1"/>
</dbReference>
<evidence type="ECO:0000313" key="7">
    <source>
        <dbReference type="Proteomes" id="UP000008694"/>
    </source>
</evidence>
<organism evidence="7">
    <name type="scientific">Arabidopsis lyrata subsp. lyrata</name>
    <name type="common">Lyre-leaved rock-cress</name>
    <dbReference type="NCBI Taxonomy" id="81972"/>
    <lineage>
        <taxon>Eukaryota</taxon>
        <taxon>Viridiplantae</taxon>
        <taxon>Streptophyta</taxon>
        <taxon>Embryophyta</taxon>
        <taxon>Tracheophyta</taxon>
        <taxon>Spermatophyta</taxon>
        <taxon>Magnoliopsida</taxon>
        <taxon>eudicotyledons</taxon>
        <taxon>Gunneridae</taxon>
        <taxon>Pentapetalae</taxon>
        <taxon>rosids</taxon>
        <taxon>malvids</taxon>
        <taxon>Brassicales</taxon>
        <taxon>Brassicaceae</taxon>
        <taxon>Camelineae</taxon>
        <taxon>Arabidopsis</taxon>
    </lineage>
</organism>
<evidence type="ECO:0000256" key="1">
    <source>
        <dbReference type="ARBA" id="ARBA00004496"/>
    </source>
</evidence>
<evidence type="ECO:0000256" key="2">
    <source>
        <dbReference type="ARBA" id="ARBA00022490"/>
    </source>
</evidence>
<dbReference type="InterPro" id="IPR011989">
    <property type="entry name" value="ARM-like"/>
</dbReference>
<evidence type="ECO:0000256" key="3">
    <source>
        <dbReference type="ARBA" id="ARBA00022737"/>
    </source>
</evidence>
<dbReference type="GO" id="GO:0005737">
    <property type="term" value="C:cytoplasm"/>
    <property type="evidence" value="ECO:0007669"/>
    <property type="project" value="UniProtKB-SubCell"/>
</dbReference>
<gene>
    <name evidence="6" type="ORF">ARALYDRAFT_894319</name>
</gene>
<dbReference type="Gene3D" id="1.25.10.10">
    <property type="entry name" value="Leucine-rich Repeat Variant"/>
    <property type="match status" value="5"/>
</dbReference>